<feature type="region of interest" description="Disordered" evidence="1">
    <location>
        <begin position="150"/>
        <end position="179"/>
    </location>
</feature>
<accession>A0A0D8JS35</accession>
<dbReference type="Proteomes" id="UP000001261">
    <property type="component" value="Unassembled WGS sequence"/>
</dbReference>
<dbReference type="RefSeq" id="XP_012214322.1">
    <property type="nucleotide sequence ID" value="XM_012358899.1"/>
</dbReference>
<dbReference type="AlphaFoldDB" id="A0A0D8JS35"/>
<organism evidence="2 3">
    <name type="scientific">Coccidioides immitis (strain RS)</name>
    <name type="common">Valley fever fungus</name>
    <dbReference type="NCBI Taxonomy" id="246410"/>
    <lineage>
        <taxon>Eukaryota</taxon>
        <taxon>Fungi</taxon>
        <taxon>Dikarya</taxon>
        <taxon>Ascomycota</taxon>
        <taxon>Pezizomycotina</taxon>
        <taxon>Eurotiomycetes</taxon>
        <taxon>Eurotiomycetidae</taxon>
        <taxon>Onygenales</taxon>
        <taxon>Onygenaceae</taxon>
        <taxon>Coccidioides</taxon>
    </lineage>
</organism>
<reference evidence="3" key="2">
    <citation type="journal article" date="2010" name="Genome Res.">
        <title>Population genomic sequencing of Coccidioides fungi reveals recent hybridization and transposon control.</title>
        <authorList>
            <person name="Neafsey D.E."/>
            <person name="Barker B.M."/>
            <person name="Sharpton T.J."/>
            <person name="Stajich J.E."/>
            <person name="Park D.J."/>
            <person name="Whiston E."/>
            <person name="Hung C.-Y."/>
            <person name="McMahan C."/>
            <person name="White J."/>
            <person name="Sykes S."/>
            <person name="Heiman D."/>
            <person name="Young S."/>
            <person name="Zeng Q."/>
            <person name="Abouelleil A."/>
            <person name="Aftuck L."/>
            <person name="Bessette D."/>
            <person name="Brown A."/>
            <person name="FitzGerald M."/>
            <person name="Lui A."/>
            <person name="Macdonald J.P."/>
            <person name="Priest M."/>
            <person name="Orbach M.J."/>
            <person name="Galgiani J.N."/>
            <person name="Kirkland T.N."/>
            <person name="Cole G.T."/>
            <person name="Birren B.W."/>
            <person name="Henn M.R."/>
            <person name="Taylor J.W."/>
            <person name="Rounsley S.D."/>
        </authorList>
    </citation>
    <scope>GENOME REANNOTATION</scope>
    <source>
        <strain evidence="3">RS</strain>
    </source>
</reference>
<reference evidence="3" key="1">
    <citation type="journal article" date="2009" name="Genome Res.">
        <title>Comparative genomic analyses of the human fungal pathogens Coccidioides and their relatives.</title>
        <authorList>
            <person name="Sharpton T.J."/>
            <person name="Stajich J.E."/>
            <person name="Rounsley S.D."/>
            <person name="Gardner M.J."/>
            <person name="Wortman J.R."/>
            <person name="Jordar V.S."/>
            <person name="Maiti R."/>
            <person name="Kodira C.D."/>
            <person name="Neafsey D.E."/>
            <person name="Zeng Q."/>
            <person name="Hung C.-Y."/>
            <person name="McMahan C."/>
            <person name="Muszewska A."/>
            <person name="Grynberg M."/>
            <person name="Mandel M.A."/>
            <person name="Kellner E.M."/>
            <person name="Barker B.M."/>
            <person name="Galgiani J.N."/>
            <person name="Orbach M.J."/>
            <person name="Kirkland T.N."/>
            <person name="Cole G.T."/>
            <person name="Henn M.R."/>
            <person name="Birren B.W."/>
            <person name="Taylor J.W."/>
        </authorList>
    </citation>
    <scope>NUCLEOTIDE SEQUENCE [LARGE SCALE GENOMIC DNA]</scope>
    <source>
        <strain evidence="3">RS</strain>
    </source>
</reference>
<evidence type="ECO:0000313" key="3">
    <source>
        <dbReference type="Proteomes" id="UP000001261"/>
    </source>
</evidence>
<gene>
    <name evidence="2" type="ORF">CIMG_10792</name>
</gene>
<proteinExistence type="predicted"/>
<dbReference type="GeneID" id="24163431"/>
<keyword evidence="3" id="KW-1185">Reference proteome</keyword>
<evidence type="ECO:0000256" key="1">
    <source>
        <dbReference type="SAM" id="MobiDB-lite"/>
    </source>
</evidence>
<dbReference type="OrthoDB" id="10441075at2759"/>
<protein>
    <submittedName>
        <fullName evidence="2">Uncharacterized protein</fullName>
    </submittedName>
</protein>
<name>A0A0D8JS35_COCIM</name>
<dbReference type="EMBL" id="GG704911">
    <property type="protein sequence ID" value="KJF60135.1"/>
    <property type="molecule type" value="Genomic_DNA"/>
</dbReference>
<dbReference type="VEuPathDB" id="FungiDB:CIMG_10792"/>
<dbReference type="KEGG" id="cim:CIMG_10792"/>
<sequence length="192" mass="22503">MATPQILKNGGYLWLVLDEDSRFNLHNIQQMRPMYYIIEFTMHQKPRLNPLNIRGKRKATLGRMLQDYLTDCNTDGYVSEFGLETFFQFPFHLPSTAARNPWSSTTIRMQRRTHLDPRRESYGERDALRTIAFQERLVVSLGDRIPAGEAGQKEVQRIKQQNASMSRDNQQNRDSHKYFSNMDGSYTCLKSF</sequence>
<feature type="compositionally biased region" description="Polar residues" evidence="1">
    <location>
        <begin position="158"/>
        <end position="169"/>
    </location>
</feature>
<evidence type="ECO:0000313" key="2">
    <source>
        <dbReference type="EMBL" id="KJF60135.1"/>
    </source>
</evidence>
<dbReference type="InParanoid" id="A0A0D8JS35"/>